<dbReference type="AlphaFoldDB" id="W2YJ39"/>
<organism evidence="1 2">
    <name type="scientific">Phytophthora nicotianae P10297</name>
    <dbReference type="NCBI Taxonomy" id="1317064"/>
    <lineage>
        <taxon>Eukaryota</taxon>
        <taxon>Sar</taxon>
        <taxon>Stramenopiles</taxon>
        <taxon>Oomycota</taxon>
        <taxon>Peronosporomycetes</taxon>
        <taxon>Peronosporales</taxon>
        <taxon>Peronosporaceae</taxon>
        <taxon>Phytophthora</taxon>
    </lineage>
</organism>
<name>W2YJ39_PHYNI</name>
<comment type="caution">
    <text evidence="1">The sequence shown here is derived from an EMBL/GenBank/DDBJ whole genome shotgun (WGS) entry which is preliminary data.</text>
</comment>
<sequence length="82" mass="9237">MFLAALARRRYEPPRKQHWDGKVGIWSFTSRKVAKKGPRQVIFVQQDNAKSHVPPSNLDIVAAEPKEAGTSGFGVKLPIRRI</sequence>
<protein>
    <submittedName>
        <fullName evidence="1">Uncharacterized protein</fullName>
    </submittedName>
</protein>
<dbReference type="Proteomes" id="UP000018948">
    <property type="component" value="Unassembled WGS sequence"/>
</dbReference>
<evidence type="ECO:0000313" key="1">
    <source>
        <dbReference type="EMBL" id="ETP34941.1"/>
    </source>
</evidence>
<accession>W2YJ39</accession>
<reference evidence="1 2" key="1">
    <citation type="submission" date="2013-11" db="EMBL/GenBank/DDBJ databases">
        <title>The Genome Sequence of Phytophthora parasitica P10297.</title>
        <authorList>
            <consortium name="The Broad Institute Genomics Platform"/>
            <person name="Russ C."/>
            <person name="Tyler B."/>
            <person name="Panabieres F."/>
            <person name="Shan W."/>
            <person name="Tripathy S."/>
            <person name="Grunwald N."/>
            <person name="Machado M."/>
            <person name="Johnson C.S."/>
            <person name="Walker B."/>
            <person name="Young S.K."/>
            <person name="Zeng Q."/>
            <person name="Gargeya S."/>
            <person name="Fitzgerald M."/>
            <person name="Haas B."/>
            <person name="Abouelleil A."/>
            <person name="Allen A.W."/>
            <person name="Alvarado L."/>
            <person name="Arachchi H.M."/>
            <person name="Berlin A.M."/>
            <person name="Chapman S.B."/>
            <person name="Gainer-Dewar J."/>
            <person name="Goldberg J."/>
            <person name="Griggs A."/>
            <person name="Gujja S."/>
            <person name="Hansen M."/>
            <person name="Howarth C."/>
            <person name="Imamovic A."/>
            <person name="Ireland A."/>
            <person name="Larimer J."/>
            <person name="McCowan C."/>
            <person name="Murphy C."/>
            <person name="Pearson M."/>
            <person name="Poon T.W."/>
            <person name="Priest M."/>
            <person name="Roberts A."/>
            <person name="Saif S."/>
            <person name="Shea T."/>
            <person name="Sisk P."/>
            <person name="Sykes S."/>
            <person name="Wortman J."/>
            <person name="Nusbaum C."/>
            <person name="Birren B."/>
        </authorList>
    </citation>
    <scope>NUCLEOTIDE SEQUENCE [LARGE SCALE GENOMIC DNA]</scope>
    <source>
        <strain evidence="1 2">P10297</strain>
    </source>
</reference>
<dbReference type="EMBL" id="ANIY01003563">
    <property type="protein sequence ID" value="ETP34941.1"/>
    <property type="molecule type" value="Genomic_DNA"/>
</dbReference>
<proteinExistence type="predicted"/>
<gene>
    <name evidence="1" type="ORF">F442_16816</name>
</gene>
<evidence type="ECO:0000313" key="2">
    <source>
        <dbReference type="Proteomes" id="UP000018948"/>
    </source>
</evidence>